<dbReference type="GO" id="GO:0007051">
    <property type="term" value="P:spindle organization"/>
    <property type="evidence" value="ECO:0007669"/>
    <property type="project" value="TreeGrafter"/>
</dbReference>
<dbReference type="PROSITE" id="PS50096">
    <property type="entry name" value="IQ"/>
    <property type="match status" value="6"/>
</dbReference>
<feature type="compositionally biased region" description="Polar residues" evidence="2">
    <location>
        <begin position="1"/>
        <end position="11"/>
    </location>
</feature>
<reference evidence="3" key="2">
    <citation type="submission" date="2011-02" db="EMBL/GenBank/DDBJ databases">
        <authorList>
            <person name="MacLean D."/>
        </authorList>
    </citation>
    <scope>NUCLEOTIDE SEQUENCE</scope>
</reference>
<dbReference type="GO" id="GO:0051295">
    <property type="term" value="P:establishment of meiotic spindle localization"/>
    <property type="evidence" value="ECO:0007669"/>
    <property type="project" value="TreeGrafter"/>
</dbReference>
<accession>F0VZ47</accession>
<reference evidence="3" key="1">
    <citation type="journal article" date="2011" name="PLoS Biol.">
        <title>Gene gain and loss during evolution of obligate parasitism in the white rust pathogen of Arabidopsis thaliana.</title>
        <authorList>
            <person name="Kemen E."/>
            <person name="Gardiner A."/>
            <person name="Schultz-Larsen T."/>
            <person name="Kemen A.C."/>
            <person name="Balmuth A.L."/>
            <person name="Robert-Seilaniantz A."/>
            <person name="Bailey K."/>
            <person name="Holub E."/>
            <person name="Studholme D.J."/>
            <person name="Maclean D."/>
            <person name="Jones J.D."/>
        </authorList>
    </citation>
    <scope>NUCLEOTIDE SEQUENCE</scope>
</reference>
<dbReference type="Pfam" id="PF00612">
    <property type="entry name" value="IQ"/>
    <property type="match status" value="7"/>
</dbReference>
<dbReference type="HOGENOM" id="CLU_286608_0_0_1"/>
<dbReference type="Gene3D" id="1.20.5.190">
    <property type="match status" value="4"/>
</dbReference>
<evidence type="ECO:0000313" key="3">
    <source>
        <dbReference type="EMBL" id="CCA14062.1"/>
    </source>
</evidence>
<feature type="region of interest" description="Disordered" evidence="2">
    <location>
        <begin position="1"/>
        <end position="38"/>
    </location>
</feature>
<dbReference type="EMBL" id="FR824046">
    <property type="protein sequence ID" value="CCA14062.1"/>
    <property type="molecule type" value="Genomic_DNA"/>
</dbReference>
<feature type="compositionally biased region" description="Basic and acidic residues" evidence="2">
    <location>
        <begin position="12"/>
        <end position="29"/>
    </location>
</feature>
<dbReference type="InterPro" id="IPR051185">
    <property type="entry name" value="ASPM"/>
</dbReference>
<feature type="coiled-coil region" evidence="1">
    <location>
        <begin position="744"/>
        <end position="803"/>
    </location>
</feature>
<dbReference type="GO" id="GO:0000922">
    <property type="term" value="C:spindle pole"/>
    <property type="evidence" value="ECO:0007669"/>
    <property type="project" value="TreeGrafter"/>
</dbReference>
<evidence type="ECO:0000256" key="2">
    <source>
        <dbReference type="SAM" id="MobiDB-lite"/>
    </source>
</evidence>
<evidence type="ECO:0000256" key="1">
    <source>
        <dbReference type="SAM" id="Coils"/>
    </source>
</evidence>
<keyword evidence="1" id="KW-0175">Coiled coil</keyword>
<dbReference type="SMART" id="SM00015">
    <property type="entry name" value="IQ"/>
    <property type="match status" value="9"/>
</dbReference>
<dbReference type="PANTHER" id="PTHR22706">
    <property type="entry name" value="ASSEMBLY FACTOR FOR SPINDLE MICROTUBULES"/>
    <property type="match status" value="1"/>
</dbReference>
<dbReference type="PANTHER" id="PTHR22706:SF2">
    <property type="entry name" value="SFI1 SPINDLE BODY DOMAIN-CONTAINING PROTEIN"/>
    <property type="match status" value="1"/>
</dbReference>
<dbReference type="GO" id="GO:0005516">
    <property type="term" value="F:calmodulin binding"/>
    <property type="evidence" value="ECO:0007669"/>
    <property type="project" value="TreeGrafter"/>
</dbReference>
<name>F0VZ47_9STRA</name>
<sequence>MNKSSSFSEQIHSLKDDKRFKNRDVESHQPQRKPRLYRDHLKLPSLGDKSLIYERFPDLSTNNCSSKEHPAPALICKRVHQLLEAHFHEAALLRVDHVSCQYVQLRLLGPKRYWYQKIRRVKSNQKQWNVFIYSVRCRPSTVKYILGEAAWTTLPQLSEDDVELRHIGRFGSLEESIMAYEEAFNARDGSNPFVQWSTTQDARNPAFKRELPRQLCSYYQVTLISDAFAQCSQQKRTQKILEILLTSSNANWMDTCGKSLPIECRHVSYIGTHVANLPIWRYLHFHFIIHVKTLNQTALSGIETKQKKKSGQGERFSDVDAFLSLDEVSRHFTFDHNRVRKQRARDLLRIPDQSSVENAVYKLRVIQHSSVVAARQLQRVYRKNTQSRMVRALIKQFWAAISIQRLYRGFQGRKKLKIYNYFAQCASIVIQSVYRSFWSRKHAAHTRVLFTDAARHLQRAYRRYRARLHWDKIYRLVAGTLVLQRASRYFLACQHARRLRIGAYNRNVLFPGVKLIQSIWRGHSDRKLIKRMKLRHIQRTIQFRAAVLIQKHTRSFLACQFAQKTRNNYYCALKIQAAWRAFHRRRYLSYRRNARTMQKHASTIDAVVRGTLSRRYYATEKRRKYEQTIEILSAIKIQSIFRGFSQRLRYELLEQSEYAAVILQEAWRTLHRRRKNAQKACVIAQRCQNDAACVIQTEFRRYCARKQYFSMQIKHYGVRGKAVLILQNVRRVYRTRQRMQQLCVSTLELRTKQLLEELRQRQQQIRIDIRKKQGDWSRMRRRSGRLEQRRKELEETRKKWEYRLSIFAEDLDEDDVTKWDQVMSNERRRLVTSIQQSLEDFESHTLEMKACVKSIEMVWRELQSMELAWKQCSLDEASEVERHRKMRSIQARVLRKKEWADAVRLERLRWKPRNAQKKILGSSHGKDVIHLAHAVSGSKSPARIFTSEIEALIHRIEAIRDQHIQQHL</sequence>
<proteinExistence type="predicted"/>
<organism evidence="3">
    <name type="scientific">Albugo laibachii Nc14</name>
    <dbReference type="NCBI Taxonomy" id="890382"/>
    <lineage>
        <taxon>Eukaryota</taxon>
        <taxon>Sar</taxon>
        <taxon>Stramenopiles</taxon>
        <taxon>Oomycota</taxon>
        <taxon>Peronosporomycetes</taxon>
        <taxon>Albuginales</taxon>
        <taxon>Albuginaceae</taxon>
        <taxon>Albugo</taxon>
    </lineage>
</organism>
<dbReference type="AlphaFoldDB" id="F0VZ47"/>
<protein>
    <submittedName>
        <fullName evidence="3">Uncharacterized protein AlNc14C1G188</fullName>
    </submittedName>
</protein>
<dbReference type="GO" id="GO:0000278">
    <property type="term" value="P:mitotic cell cycle"/>
    <property type="evidence" value="ECO:0007669"/>
    <property type="project" value="TreeGrafter"/>
</dbReference>
<dbReference type="InterPro" id="IPR000048">
    <property type="entry name" value="IQ_motif_EF-hand-BS"/>
</dbReference>
<gene>
    <name evidence="3" type="primary">AlNc14C1G188</name>
    <name evidence="3" type="ORF">ALNC14_002050</name>
</gene>